<dbReference type="Pfam" id="PF13385">
    <property type="entry name" value="Laminin_G_3"/>
    <property type="match status" value="1"/>
</dbReference>
<sequence length="1095" mass="111519">MSARTTAAPRALLAALVAVLVLAGVLGGLPPGTARADSAPRDPADPATPATVTADPLPTVQIDGVVWSQVVVGTTVYAAGKFTSARPAGAPAGTSETPRSNLLAYDIRTGVLDPSFAPRLNGQAVTVTASPDGSRIYVGGDFTEVDRQPRSRVAAFSTATGQLLADFRPAANAKVRTIAATDATVYLGGDFSAVGSTARNRLAAVSAATGALLPWTPQPGVGPTSGNKDGNTATSNDVLALVVTGGGSQVVAAGRFDTLNGTKATGVGALDAQTGATRPFAVNRYITNQGVNSAIWSLSTDGTNVYGTGYNYFGPGSLEGLFAASADGGAVQWFVDCYGDSYATYATRGVVYSASHAHDCRNIGSFPEQTPTRYHMFGNAYSVAAVGTNTGAGPVRGQPAPAHQAWGPVFTPGTFTGQGQAGWTVTGNGDYVVFGGEFPAINGFRQQGLVRFAVPSLSLNRVGPKTDATFVPAATMVRGAVRLTWKAVADADSEHLTYRVHRDSEASAPVCEVTQPSLWWRLPTYGCADTGATAGSHRWLVTVTDPFGNRKASAWTTATVPAGSVGTPRPYQQAVTADGAIDTWSLGEPSGTTGWDYTGPMDLTVNAGVTRDVPGAIRGDRDTATQFNGGTTGFAATRTAIAGPQVFSVESWIRTTTTQGGKIIGFGNANTGTSWQNDRNVYMDTTGRILFGVWPGATRTVSSTAAYNDGRWHHVVATLSRAGMALYVDGVRVAARADTVSAEPSTGYWRIGGDTSWAGAPFFAGQIDEVAVYPTALSAQQVASHHTLGSTGQGANVAPTAAFTSTARDLTAVLDGSGSSDADGSITRWAWDFGNGATGTGRTVTHAYAAAGTYAVTLTVTDDRGAVATRTGSVTVTAPVAGPAPGAPRAADGFERSVAVGLGAADVGGPWSVTGSASAGGGVGRLELPRGGAATSAYLYGPSVADVVTQVAVSMEALPTGGGAWVYLAGRRTQAADYRASVKVTATGKVVLGLSRLQSGVETKLTAVELAGVTYRPGAVLLARLEVTGSGTSTLNAKAWPAGTAEPAAWQTTTTDSTPALQGPGGIGVAGFLSGTATAPVTVRVDDVWAGPAGT</sequence>
<feature type="domain" description="PKD" evidence="4">
    <location>
        <begin position="799"/>
        <end position="883"/>
    </location>
</feature>
<dbReference type="InterPro" id="IPR013320">
    <property type="entry name" value="ConA-like_dom_sf"/>
</dbReference>
<dbReference type="SUPFAM" id="SSF50969">
    <property type="entry name" value="YVTN repeat-like/Quinoprotein amine dehydrogenase"/>
    <property type="match status" value="1"/>
</dbReference>
<feature type="region of interest" description="Disordered" evidence="3">
    <location>
        <begin position="33"/>
        <end position="55"/>
    </location>
</feature>
<dbReference type="EMBL" id="FRDM01000007">
    <property type="protein sequence ID" value="SHN70779.1"/>
    <property type="molecule type" value="Genomic_DNA"/>
</dbReference>
<dbReference type="InterPro" id="IPR011044">
    <property type="entry name" value="Quino_amine_DH_bsu"/>
</dbReference>
<dbReference type="CDD" id="cd00146">
    <property type="entry name" value="PKD"/>
    <property type="match status" value="1"/>
</dbReference>
<evidence type="ECO:0000313" key="6">
    <source>
        <dbReference type="Proteomes" id="UP000184428"/>
    </source>
</evidence>
<evidence type="ECO:0000259" key="4">
    <source>
        <dbReference type="PROSITE" id="PS50093"/>
    </source>
</evidence>
<feature type="non-terminal residue" evidence="5">
    <location>
        <position position="1095"/>
    </location>
</feature>
<dbReference type="InterPro" id="IPR035986">
    <property type="entry name" value="PKD_dom_sf"/>
</dbReference>
<keyword evidence="2" id="KW-1015">Disulfide bond</keyword>
<dbReference type="RefSeq" id="WP_141242963.1">
    <property type="nucleotide sequence ID" value="NZ_FRDM01000007.1"/>
</dbReference>
<evidence type="ECO:0000256" key="1">
    <source>
        <dbReference type="ARBA" id="ARBA00022729"/>
    </source>
</evidence>
<dbReference type="InterPro" id="IPR000601">
    <property type="entry name" value="PKD_dom"/>
</dbReference>
<evidence type="ECO:0000256" key="3">
    <source>
        <dbReference type="SAM" id="MobiDB-lite"/>
    </source>
</evidence>
<proteinExistence type="predicted"/>
<keyword evidence="1" id="KW-0732">Signal</keyword>
<dbReference type="Gene3D" id="2.60.40.10">
    <property type="entry name" value="Immunoglobulins"/>
    <property type="match status" value="1"/>
</dbReference>
<protein>
    <submittedName>
        <fullName evidence="5">FOG: PKD repeat</fullName>
    </submittedName>
</protein>
<dbReference type="SMART" id="SM00560">
    <property type="entry name" value="LamGL"/>
    <property type="match status" value="1"/>
</dbReference>
<dbReference type="PROSITE" id="PS50093">
    <property type="entry name" value="PKD"/>
    <property type="match status" value="1"/>
</dbReference>
<evidence type="ECO:0000256" key="2">
    <source>
        <dbReference type="ARBA" id="ARBA00023157"/>
    </source>
</evidence>
<dbReference type="InterPro" id="IPR006558">
    <property type="entry name" value="LamG-like"/>
</dbReference>
<name>A0A1M7TJ38_9ACTN</name>
<dbReference type="Proteomes" id="UP000184428">
    <property type="component" value="Unassembled WGS sequence"/>
</dbReference>
<dbReference type="InterPro" id="IPR022409">
    <property type="entry name" value="PKD/Chitinase_dom"/>
</dbReference>
<evidence type="ECO:0000313" key="5">
    <source>
        <dbReference type="EMBL" id="SHN70779.1"/>
    </source>
</evidence>
<dbReference type="Pfam" id="PF18911">
    <property type="entry name" value="PKD_4"/>
    <property type="match status" value="1"/>
</dbReference>
<feature type="compositionally biased region" description="Low complexity" evidence="3">
    <location>
        <begin position="45"/>
        <end position="55"/>
    </location>
</feature>
<dbReference type="SUPFAM" id="SSF49299">
    <property type="entry name" value="PKD domain"/>
    <property type="match status" value="1"/>
</dbReference>
<dbReference type="InterPro" id="IPR013783">
    <property type="entry name" value="Ig-like_fold"/>
</dbReference>
<dbReference type="OrthoDB" id="9802683at2"/>
<dbReference type="AlphaFoldDB" id="A0A1M7TJ38"/>
<dbReference type="GO" id="GO:0005975">
    <property type="term" value="P:carbohydrate metabolic process"/>
    <property type="evidence" value="ECO:0007669"/>
    <property type="project" value="UniProtKB-ARBA"/>
</dbReference>
<dbReference type="Gene3D" id="2.60.120.200">
    <property type="match status" value="1"/>
</dbReference>
<dbReference type="SMART" id="SM00089">
    <property type="entry name" value="PKD"/>
    <property type="match status" value="1"/>
</dbReference>
<organism evidence="5 6">
    <name type="scientific">Geodermatophilus obscurus</name>
    <dbReference type="NCBI Taxonomy" id="1861"/>
    <lineage>
        <taxon>Bacteria</taxon>
        <taxon>Bacillati</taxon>
        <taxon>Actinomycetota</taxon>
        <taxon>Actinomycetes</taxon>
        <taxon>Geodermatophilales</taxon>
        <taxon>Geodermatophilaceae</taxon>
        <taxon>Geodermatophilus</taxon>
    </lineage>
</organism>
<accession>A0A1M7TJ38</accession>
<dbReference type="SUPFAM" id="SSF49899">
    <property type="entry name" value="Concanavalin A-like lectins/glucanases"/>
    <property type="match status" value="1"/>
</dbReference>
<reference evidence="5 6" key="1">
    <citation type="submission" date="2016-12" db="EMBL/GenBank/DDBJ databases">
        <authorList>
            <person name="Song W.-J."/>
            <person name="Kurnit D.M."/>
        </authorList>
    </citation>
    <scope>NUCLEOTIDE SEQUENCE [LARGE SCALE GENOMIC DNA]</scope>
    <source>
        <strain evidence="5 6">DSM 43162</strain>
    </source>
</reference>
<gene>
    <name evidence="5" type="ORF">SAMN05660350_01782</name>
</gene>